<accession>A0ABD2ANS6</accession>
<protein>
    <submittedName>
        <fullName evidence="2">Uncharacterized protein</fullName>
    </submittedName>
</protein>
<feature type="compositionally biased region" description="Basic and acidic residues" evidence="1">
    <location>
        <begin position="83"/>
        <end position="101"/>
    </location>
</feature>
<comment type="caution">
    <text evidence="2">The sequence shown here is derived from an EMBL/GenBank/DDBJ whole genome shotgun (WGS) entry which is preliminary data.</text>
</comment>
<feature type="non-terminal residue" evidence="2">
    <location>
        <position position="108"/>
    </location>
</feature>
<gene>
    <name evidence="2" type="ORF">V1478_009132</name>
</gene>
<feature type="compositionally biased region" description="Basic and acidic residues" evidence="1">
    <location>
        <begin position="1"/>
        <end position="10"/>
    </location>
</feature>
<dbReference type="AlphaFoldDB" id="A0ABD2ANS6"/>
<feature type="region of interest" description="Disordered" evidence="1">
    <location>
        <begin position="1"/>
        <end position="27"/>
    </location>
</feature>
<name>A0ABD2ANS6_VESSQ</name>
<dbReference type="EMBL" id="JAUDFV010000141">
    <property type="protein sequence ID" value="KAL2722269.1"/>
    <property type="molecule type" value="Genomic_DNA"/>
</dbReference>
<feature type="compositionally biased region" description="Basic residues" evidence="1">
    <location>
        <begin position="11"/>
        <end position="21"/>
    </location>
</feature>
<dbReference type="Proteomes" id="UP001607302">
    <property type="component" value="Unassembled WGS sequence"/>
</dbReference>
<feature type="region of interest" description="Disordered" evidence="1">
    <location>
        <begin position="71"/>
        <end position="108"/>
    </location>
</feature>
<evidence type="ECO:0000313" key="2">
    <source>
        <dbReference type="EMBL" id="KAL2722269.1"/>
    </source>
</evidence>
<proteinExistence type="predicted"/>
<reference evidence="2 3" key="1">
    <citation type="journal article" date="2024" name="Ann. Entomol. Soc. Am.">
        <title>Genomic analyses of the southern and eastern yellowjacket wasps (Hymenoptera: Vespidae) reveal evolutionary signatures of social life.</title>
        <authorList>
            <person name="Catto M.A."/>
            <person name="Caine P.B."/>
            <person name="Orr S.E."/>
            <person name="Hunt B.G."/>
            <person name="Goodisman M.A.D."/>
        </authorList>
    </citation>
    <scope>NUCLEOTIDE SEQUENCE [LARGE SCALE GENOMIC DNA]</scope>
    <source>
        <strain evidence="2">233</strain>
        <tissue evidence="2">Head and thorax</tissue>
    </source>
</reference>
<evidence type="ECO:0000256" key="1">
    <source>
        <dbReference type="SAM" id="MobiDB-lite"/>
    </source>
</evidence>
<evidence type="ECO:0000313" key="3">
    <source>
        <dbReference type="Proteomes" id="UP001607302"/>
    </source>
</evidence>
<sequence length="108" mass="12425">MLHELEEGTGSRRRSTTRMTKRNLAGPATVTAAATAAAAAQRQQQHWNVYTTFQVALLTSLPVAFNRYPLRLPSRKRRGQGMDQKKMDDSRYKGLLREKPKGNRRRWQ</sequence>
<keyword evidence="3" id="KW-1185">Reference proteome</keyword>
<organism evidence="2 3">
    <name type="scientific">Vespula squamosa</name>
    <name type="common">Southern yellow jacket</name>
    <name type="synonym">Wasp</name>
    <dbReference type="NCBI Taxonomy" id="30214"/>
    <lineage>
        <taxon>Eukaryota</taxon>
        <taxon>Metazoa</taxon>
        <taxon>Ecdysozoa</taxon>
        <taxon>Arthropoda</taxon>
        <taxon>Hexapoda</taxon>
        <taxon>Insecta</taxon>
        <taxon>Pterygota</taxon>
        <taxon>Neoptera</taxon>
        <taxon>Endopterygota</taxon>
        <taxon>Hymenoptera</taxon>
        <taxon>Apocrita</taxon>
        <taxon>Aculeata</taxon>
        <taxon>Vespoidea</taxon>
        <taxon>Vespidae</taxon>
        <taxon>Vespinae</taxon>
        <taxon>Vespula</taxon>
    </lineage>
</organism>